<feature type="transmembrane region" description="Helical" evidence="7">
    <location>
        <begin position="228"/>
        <end position="255"/>
    </location>
</feature>
<evidence type="ECO:0000256" key="2">
    <source>
        <dbReference type="ARBA" id="ARBA00022475"/>
    </source>
</evidence>
<dbReference type="HAMAP" id="MF_01147">
    <property type="entry name" value="Lgt"/>
    <property type="match status" value="1"/>
</dbReference>
<comment type="catalytic activity">
    <reaction evidence="7">
        <text>L-cysteinyl-[prolipoprotein] + a 1,2-diacyl-sn-glycero-3-phospho-(1'-sn-glycerol) = an S-1,2-diacyl-sn-glyceryl-L-cysteinyl-[prolipoprotein] + sn-glycerol 1-phosphate + H(+)</text>
        <dbReference type="Rhea" id="RHEA:56712"/>
        <dbReference type="Rhea" id="RHEA-COMP:14679"/>
        <dbReference type="Rhea" id="RHEA-COMP:14680"/>
        <dbReference type="ChEBI" id="CHEBI:15378"/>
        <dbReference type="ChEBI" id="CHEBI:29950"/>
        <dbReference type="ChEBI" id="CHEBI:57685"/>
        <dbReference type="ChEBI" id="CHEBI:64716"/>
        <dbReference type="ChEBI" id="CHEBI:140658"/>
        <dbReference type="EC" id="2.5.1.145"/>
    </reaction>
</comment>
<comment type="pathway">
    <text evidence="7">Protein modification; lipoprotein biosynthesis (diacylglyceryl transfer).</text>
</comment>
<dbReference type="AlphaFoldDB" id="A0A2S6HL79"/>
<name>A0A2S6HL79_9GAMM</name>
<sequence>MLNFPQIDPIALSLGPVKIHWYGLMYLIGFAAVWFLGQKRTEQPWSPIKPEAIEDLVTYGAFGVILGGRIGYILFYNFEGFLSNPLILFKIWQGGMSFHGGMVGVFIAMWLFAKKQQCSMLQLTDIIAPLAPIGLGAGRIGNFINSELWGRPTDVPWAMIFPTGGPLARHPSQLYEAFLEGVVLFAILWVYSSKPRPVMATTGMALFFYGCFRFFVEFFRMPDVQLGYLALDWVTMGQILSTPMIIIGAALFYFAHTTARKQELE</sequence>
<evidence type="ECO:0000256" key="3">
    <source>
        <dbReference type="ARBA" id="ARBA00022679"/>
    </source>
</evidence>
<organism evidence="8 9">
    <name type="scientific">Methylobacter tundripaludum</name>
    <dbReference type="NCBI Taxonomy" id="173365"/>
    <lineage>
        <taxon>Bacteria</taxon>
        <taxon>Pseudomonadati</taxon>
        <taxon>Pseudomonadota</taxon>
        <taxon>Gammaproteobacteria</taxon>
        <taxon>Methylococcales</taxon>
        <taxon>Methylococcaceae</taxon>
        <taxon>Methylobacter</taxon>
    </lineage>
</organism>
<evidence type="ECO:0000256" key="1">
    <source>
        <dbReference type="ARBA" id="ARBA00007150"/>
    </source>
</evidence>
<comment type="similarity">
    <text evidence="1 7">Belongs to the Lgt family.</text>
</comment>
<evidence type="ECO:0000313" key="9">
    <source>
        <dbReference type="Proteomes" id="UP000240010"/>
    </source>
</evidence>
<protein>
    <recommendedName>
        <fullName evidence="7">Phosphatidylglycerol--prolipoprotein diacylglyceryl transferase</fullName>
        <ecNumber evidence="7">2.5.1.145</ecNumber>
    </recommendedName>
</protein>
<accession>A0A2S6HL79</accession>
<dbReference type="GO" id="GO:0005886">
    <property type="term" value="C:plasma membrane"/>
    <property type="evidence" value="ECO:0007669"/>
    <property type="project" value="UniProtKB-SubCell"/>
</dbReference>
<feature type="binding site" evidence="7">
    <location>
        <position position="139"/>
    </location>
    <ligand>
        <name>a 1,2-diacyl-sn-glycero-3-phospho-(1'-sn-glycerol)</name>
        <dbReference type="ChEBI" id="CHEBI:64716"/>
    </ligand>
</feature>
<keyword evidence="5 7" id="KW-1133">Transmembrane helix</keyword>
<dbReference type="UniPathway" id="UPA00664"/>
<feature type="transmembrane region" description="Helical" evidence="7">
    <location>
        <begin position="198"/>
        <end position="216"/>
    </location>
</feature>
<keyword evidence="3 7" id="KW-0808">Transferase</keyword>
<dbReference type="PANTHER" id="PTHR30589">
    <property type="entry name" value="PROLIPOPROTEIN DIACYLGLYCERYL TRANSFERASE"/>
    <property type="match status" value="1"/>
</dbReference>
<dbReference type="RefSeq" id="WP_104427590.1">
    <property type="nucleotide sequence ID" value="NZ_PTIZ01000001.1"/>
</dbReference>
<dbReference type="PROSITE" id="PS01311">
    <property type="entry name" value="LGT"/>
    <property type="match status" value="1"/>
</dbReference>
<dbReference type="EC" id="2.5.1.145" evidence="7"/>
<keyword evidence="2 7" id="KW-1003">Cell membrane</keyword>
<dbReference type="Pfam" id="PF01790">
    <property type="entry name" value="LGT"/>
    <property type="match status" value="1"/>
</dbReference>
<keyword evidence="6 7" id="KW-0472">Membrane</keyword>
<evidence type="ECO:0000256" key="5">
    <source>
        <dbReference type="ARBA" id="ARBA00022989"/>
    </source>
</evidence>
<evidence type="ECO:0000256" key="4">
    <source>
        <dbReference type="ARBA" id="ARBA00022692"/>
    </source>
</evidence>
<dbReference type="GO" id="GO:0042158">
    <property type="term" value="P:lipoprotein biosynthetic process"/>
    <property type="evidence" value="ECO:0007669"/>
    <property type="project" value="UniProtKB-UniRule"/>
</dbReference>
<dbReference type="NCBIfam" id="TIGR00544">
    <property type="entry name" value="lgt"/>
    <property type="match status" value="1"/>
</dbReference>
<feature type="transmembrane region" description="Helical" evidence="7">
    <location>
        <begin position="96"/>
        <end position="113"/>
    </location>
</feature>
<dbReference type="Proteomes" id="UP000240010">
    <property type="component" value="Unassembled WGS sequence"/>
</dbReference>
<dbReference type="PANTHER" id="PTHR30589:SF0">
    <property type="entry name" value="PHOSPHATIDYLGLYCEROL--PROLIPOPROTEIN DIACYLGLYCERYL TRANSFERASE"/>
    <property type="match status" value="1"/>
</dbReference>
<keyword evidence="8" id="KW-0449">Lipoprotein</keyword>
<feature type="transmembrane region" description="Helical" evidence="7">
    <location>
        <begin position="19"/>
        <end position="36"/>
    </location>
</feature>
<dbReference type="GO" id="GO:0008961">
    <property type="term" value="F:phosphatidylglycerol-prolipoprotein diacylglyceryl transferase activity"/>
    <property type="evidence" value="ECO:0007669"/>
    <property type="project" value="UniProtKB-UniRule"/>
</dbReference>
<keyword evidence="4 7" id="KW-0812">Transmembrane</keyword>
<proteinExistence type="inferred from homology"/>
<comment type="caution">
    <text evidence="8">The sequence shown here is derived from an EMBL/GenBank/DDBJ whole genome shotgun (WGS) entry which is preliminary data.</text>
</comment>
<reference evidence="8 9" key="1">
    <citation type="submission" date="2018-02" db="EMBL/GenBank/DDBJ databases">
        <title>Subsurface microbial communities from deep shales in Ohio and West Virginia, USA.</title>
        <authorList>
            <person name="Wrighton K."/>
        </authorList>
    </citation>
    <scope>NUCLEOTIDE SEQUENCE [LARGE SCALE GENOMIC DNA]</scope>
    <source>
        <strain evidence="8 9">OWC-DMM</strain>
    </source>
</reference>
<gene>
    <name evidence="7" type="primary">lgt</name>
    <name evidence="8" type="ORF">B0F87_101630</name>
</gene>
<comment type="subcellular location">
    <subcellularLocation>
        <location evidence="7">Cell membrane</location>
        <topology evidence="7">Multi-pass membrane protein</topology>
    </subcellularLocation>
</comment>
<evidence type="ECO:0000256" key="7">
    <source>
        <dbReference type="HAMAP-Rule" id="MF_01147"/>
    </source>
</evidence>
<comment type="function">
    <text evidence="7">Catalyzes the transfer of the diacylglyceryl group from phosphatidylglycerol to the sulfhydryl group of the N-terminal cysteine of a prolipoprotein, the first step in the formation of mature lipoproteins.</text>
</comment>
<dbReference type="EMBL" id="PTIZ01000001">
    <property type="protein sequence ID" value="PPK78248.1"/>
    <property type="molecule type" value="Genomic_DNA"/>
</dbReference>
<evidence type="ECO:0000313" key="8">
    <source>
        <dbReference type="EMBL" id="PPK78248.1"/>
    </source>
</evidence>
<evidence type="ECO:0000256" key="6">
    <source>
        <dbReference type="ARBA" id="ARBA00023136"/>
    </source>
</evidence>
<feature type="transmembrane region" description="Helical" evidence="7">
    <location>
        <begin position="56"/>
        <end position="76"/>
    </location>
</feature>
<dbReference type="InterPro" id="IPR001640">
    <property type="entry name" value="Lgt"/>
</dbReference>